<evidence type="ECO:0000313" key="2">
    <source>
        <dbReference type="EMBL" id="MCQ4769034.1"/>
    </source>
</evidence>
<dbReference type="PANTHER" id="PTHR43236">
    <property type="entry name" value="ANTITOXIN HIGA1"/>
    <property type="match status" value="1"/>
</dbReference>
<protein>
    <submittedName>
        <fullName evidence="3">ImmA/IrrE family metallo-endopeptidase</fullName>
    </submittedName>
</protein>
<proteinExistence type="predicted"/>
<gene>
    <name evidence="2" type="ORF">NE579_00955</name>
    <name evidence="3" type="ORF">NE579_01230</name>
</gene>
<dbReference type="RefSeq" id="WP_256302947.1">
    <property type="nucleotide sequence ID" value="NZ_JANFYS010000001.1"/>
</dbReference>
<reference evidence="3" key="1">
    <citation type="submission" date="2022-06" db="EMBL/GenBank/DDBJ databases">
        <title>Isolation of gut microbiota from human fecal samples.</title>
        <authorList>
            <person name="Pamer E.G."/>
            <person name="Barat B."/>
            <person name="Waligurski E."/>
            <person name="Medina S."/>
            <person name="Paddock L."/>
            <person name="Mostad J."/>
        </authorList>
    </citation>
    <scope>NUCLEOTIDE SEQUENCE</scope>
    <source>
        <strain evidence="3">DFI.9.91</strain>
    </source>
</reference>
<organism evidence="3 4">
    <name type="scientific">Intestinimonas massiliensis</name>
    <name type="common">ex Afouda et al. 2020</name>
    <dbReference type="NCBI Taxonomy" id="1673721"/>
    <lineage>
        <taxon>Bacteria</taxon>
        <taxon>Bacillati</taxon>
        <taxon>Bacillota</taxon>
        <taxon>Clostridia</taxon>
        <taxon>Eubacteriales</taxon>
        <taxon>Intestinimonas</taxon>
    </lineage>
</organism>
<dbReference type="Pfam" id="PF06114">
    <property type="entry name" value="Peptidase_M78"/>
    <property type="match status" value="1"/>
</dbReference>
<dbReference type="Gene3D" id="1.10.10.2910">
    <property type="match status" value="1"/>
</dbReference>
<dbReference type="InterPro" id="IPR052345">
    <property type="entry name" value="Rad_response_metalloprotease"/>
</dbReference>
<dbReference type="EMBL" id="JANFYS010000001">
    <property type="protein sequence ID" value="MCQ4769034.1"/>
    <property type="molecule type" value="Genomic_DNA"/>
</dbReference>
<dbReference type="PANTHER" id="PTHR43236:SF2">
    <property type="entry name" value="BLL0069 PROTEIN"/>
    <property type="match status" value="1"/>
</dbReference>
<comment type="caution">
    <text evidence="3">The sequence shown here is derived from an EMBL/GenBank/DDBJ whole genome shotgun (WGS) entry which is preliminary data.</text>
</comment>
<dbReference type="AlphaFoldDB" id="A0AAW5JJW8"/>
<evidence type="ECO:0000313" key="3">
    <source>
        <dbReference type="EMBL" id="MCQ4769087.1"/>
    </source>
</evidence>
<sequence length="199" mass="22965">MTAWDVLLKSKITELPVDLEKVCSGLGIRMFTTREGYPLIQALGLEDSVLSSEGFTYRDERLKLIFYHRPIMRERRRFTIAHEIGHLALGHDGENPEREEREANRFASHLLAPSCVLRGLGVYDSWGIMGLCGMSYSAARLCSERMLRLERKERNYYAKWGRTSFFLSDTEWRLYEQFEPFIKSHQISSSLCGSASSNL</sequence>
<name>A0AAW5JJW8_9FIRM</name>
<evidence type="ECO:0000259" key="1">
    <source>
        <dbReference type="Pfam" id="PF06114"/>
    </source>
</evidence>
<feature type="domain" description="IrrE N-terminal-like" evidence="1">
    <location>
        <begin position="53"/>
        <end position="118"/>
    </location>
</feature>
<dbReference type="InterPro" id="IPR010359">
    <property type="entry name" value="IrrE_HExxH"/>
</dbReference>
<evidence type="ECO:0000313" key="4">
    <source>
        <dbReference type="Proteomes" id="UP001204562"/>
    </source>
</evidence>
<dbReference type="EMBL" id="JANFYS010000001">
    <property type="protein sequence ID" value="MCQ4769087.1"/>
    <property type="molecule type" value="Genomic_DNA"/>
</dbReference>
<accession>A0AAW5JJW8</accession>
<dbReference type="Proteomes" id="UP001204562">
    <property type="component" value="Unassembled WGS sequence"/>
</dbReference>